<reference evidence="5 6" key="1">
    <citation type="submission" date="2018-09" db="EMBL/GenBank/DDBJ databases">
        <title>YIM PH21274 draft genome.</title>
        <authorList>
            <person name="Miao C."/>
        </authorList>
    </citation>
    <scope>NUCLEOTIDE SEQUENCE [LARGE SCALE GENOMIC DNA]</scope>
    <source>
        <strain evidence="5 6">YIM PH 21724</strain>
    </source>
</reference>
<dbReference type="GO" id="GO:0005525">
    <property type="term" value="F:GTP binding"/>
    <property type="evidence" value="ECO:0007669"/>
    <property type="project" value="UniProtKB-KW"/>
</dbReference>
<dbReference type="SUPFAM" id="SSF52540">
    <property type="entry name" value="P-loop containing nucleoside triphosphate hydrolases"/>
    <property type="match status" value="1"/>
</dbReference>
<dbReference type="Pfam" id="PF00009">
    <property type="entry name" value="GTP_EFTU"/>
    <property type="match status" value="1"/>
</dbReference>
<dbReference type="InterPro" id="IPR005225">
    <property type="entry name" value="Small_GTP-bd"/>
</dbReference>
<organism evidence="5 6">
    <name type="scientific">Nocardia panacis</name>
    <dbReference type="NCBI Taxonomy" id="2340916"/>
    <lineage>
        <taxon>Bacteria</taxon>
        <taxon>Bacillati</taxon>
        <taxon>Actinomycetota</taxon>
        <taxon>Actinomycetes</taxon>
        <taxon>Mycobacteriales</taxon>
        <taxon>Nocardiaceae</taxon>
        <taxon>Nocardia</taxon>
    </lineage>
</organism>
<dbReference type="InterPro" id="IPR009000">
    <property type="entry name" value="Transl_B-barrel_sf"/>
</dbReference>
<dbReference type="InterPro" id="IPR020568">
    <property type="entry name" value="Ribosomal_Su5_D2-typ_SF"/>
</dbReference>
<sequence length="547" mass="57738">MPTLNIGILAHVDAGKTSLTERLLFDTGAITALGSVDAGTTRTDTGLLERQRGITVRAAVASFALGRTRINVIDTPGHADFVAEVDRALELLDAAILVISAVEGVQAQTRVLMRVLRELGVPVLIFVNKIDRVGARYADLVDEIRKLLAIRAIPLTRVEQAGTSAARIAPIPITEHAETLAEVDDAILTGLLDGPAPTATQLVAARDAAIGRGELHPIHFGSALSGAGTADLLDTLARIVPPQADPTAPADGVVFAMDRSTGPKRAYLRLFSGTVHARERLTLRHTDGTEYTGHVTRLDVVPAADHLEAGQIAVLTGLAEVRVGDRLAGSRRSERGTAFGVPDQRTLVRSDTPQRLHAALRQLADQDPLLDLRTEPDGAATLALRGEIQQQIIAATLAHEFGLTAHFAPSTPPPPDRVLSIAEAAEEMGYRAPCPSGFWASLGLRVAPGPPGSGIDYRSETERGALPRAFHTAIEVSVRAALAAGPNGRPVTDCVVTVLRTGFAGPVTTAADFRGLTPIILHRAIRRAGTDAACIAPQSIRDQPPMA</sequence>
<dbReference type="PRINTS" id="PR00315">
    <property type="entry name" value="ELONGATNFCT"/>
</dbReference>
<dbReference type="Pfam" id="PF03764">
    <property type="entry name" value="EFG_IV"/>
    <property type="match status" value="1"/>
</dbReference>
<evidence type="ECO:0000313" key="5">
    <source>
        <dbReference type="EMBL" id="RJO70957.1"/>
    </source>
</evidence>
<dbReference type="GO" id="GO:0032790">
    <property type="term" value="P:ribosome disassembly"/>
    <property type="evidence" value="ECO:0007669"/>
    <property type="project" value="TreeGrafter"/>
</dbReference>
<dbReference type="PANTHER" id="PTHR43261:SF1">
    <property type="entry name" value="RIBOSOME-RELEASING FACTOR 2, MITOCHONDRIAL"/>
    <property type="match status" value="1"/>
</dbReference>
<dbReference type="InterPro" id="IPR027417">
    <property type="entry name" value="P-loop_NTPase"/>
</dbReference>
<dbReference type="Gene3D" id="3.30.70.870">
    <property type="entry name" value="Elongation Factor G (Translational Gtpase), domain 3"/>
    <property type="match status" value="1"/>
</dbReference>
<dbReference type="Gene3D" id="2.40.30.10">
    <property type="entry name" value="Translation factors"/>
    <property type="match status" value="1"/>
</dbReference>
<gene>
    <name evidence="5" type="ORF">D5S18_27680</name>
</gene>
<dbReference type="Gene3D" id="3.40.50.300">
    <property type="entry name" value="P-loop containing nucleotide triphosphate hydrolases"/>
    <property type="match status" value="1"/>
</dbReference>
<keyword evidence="3" id="KW-0342">GTP-binding</keyword>
<dbReference type="InterPro" id="IPR035647">
    <property type="entry name" value="EFG_III/V"/>
</dbReference>
<dbReference type="PROSITE" id="PS51722">
    <property type="entry name" value="G_TR_2"/>
    <property type="match status" value="1"/>
</dbReference>
<keyword evidence="2" id="KW-0648">Protein biosynthesis</keyword>
<dbReference type="InterPro" id="IPR005517">
    <property type="entry name" value="Transl_elong_EFG/EF2_IV"/>
</dbReference>
<dbReference type="Proteomes" id="UP000266677">
    <property type="component" value="Unassembled WGS sequence"/>
</dbReference>
<dbReference type="NCBIfam" id="TIGR00231">
    <property type="entry name" value="small_GTP"/>
    <property type="match status" value="1"/>
</dbReference>
<keyword evidence="6" id="KW-1185">Reference proteome</keyword>
<dbReference type="OrthoDB" id="9801472at2"/>
<dbReference type="PANTHER" id="PTHR43261">
    <property type="entry name" value="TRANSLATION ELONGATION FACTOR G-RELATED"/>
    <property type="match status" value="1"/>
</dbReference>
<dbReference type="InterPro" id="IPR031157">
    <property type="entry name" value="G_TR_CS"/>
</dbReference>
<evidence type="ECO:0000256" key="2">
    <source>
        <dbReference type="ARBA" id="ARBA00022917"/>
    </source>
</evidence>
<dbReference type="SUPFAM" id="SSF54980">
    <property type="entry name" value="EF-G C-terminal domain-like"/>
    <property type="match status" value="1"/>
</dbReference>
<dbReference type="GO" id="GO:0003924">
    <property type="term" value="F:GTPase activity"/>
    <property type="evidence" value="ECO:0007669"/>
    <property type="project" value="InterPro"/>
</dbReference>
<dbReference type="PRINTS" id="PR01037">
    <property type="entry name" value="TCRTETOQM"/>
</dbReference>
<dbReference type="InterPro" id="IPR000795">
    <property type="entry name" value="T_Tr_GTP-bd_dom"/>
</dbReference>
<protein>
    <submittedName>
        <fullName evidence="5">GTP-binding protein</fullName>
    </submittedName>
</protein>
<name>A0A3A4K8E7_9NOCA</name>
<keyword evidence="1" id="KW-0547">Nucleotide-binding</keyword>
<evidence type="ECO:0000259" key="4">
    <source>
        <dbReference type="PROSITE" id="PS51722"/>
    </source>
</evidence>
<evidence type="ECO:0000256" key="3">
    <source>
        <dbReference type="ARBA" id="ARBA00023134"/>
    </source>
</evidence>
<dbReference type="AlphaFoldDB" id="A0A3A4K8E7"/>
<evidence type="ECO:0000256" key="1">
    <source>
        <dbReference type="ARBA" id="ARBA00022741"/>
    </source>
</evidence>
<dbReference type="SMART" id="SM00889">
    <property type="entry name" value="EFG_IV"/>
    <property type="match status" value="1"/>
</dbReference>
<dbReference type="RefSeq" id="WP_120044014.1">
    <property type="nucleotide sequence ID" value="NZ_QZFU01000036.1"/>
</dbReference>
<dbReference type="EMBL" id="QZFU01000036">
    <property type="protein sequence ID" value="RJO70957.1"/>
    <property type="molecule type" value="Genomic_DNA"/>
</dbReference>
<proteinExistence type="predicted"/>
<dbReference type="InterPro" id="IPR014721">
    <property type="entry name" value="Ribsml_uS5_D2-typ_fold_subgr"/>
</dbReference>
<dbReference type="SUPFAM" id="SSF50447">
    <property type="entry name" value="Translation proteins"/>
    <property type="match status" value="1"/>
</dbReference>
<dbReference type="SUPFAM" id="SSF54211">
    <property type="entry name" value="Ribosomal protein S5 domain 2-like"/>
    <property type="match status" value="1"/>
</dbReference>
<dbReference type="PROSITE" id="PS00301">
    <property type="entry name" value="G_TR_1"/>
    <property type="match status" value="1"/>
</dbReference>
<accession>A0A3A4K8E7</accession>
<dbReference type="Gene3D" id="3.30.230.10">
    <property type="match status" value="1"/>
</dbReference>
<evidence type="ECO:0000313" key="6">
    <source>
        <dbReference type="Proteomes" id="UP000266677"/>
    </source>
</evidence>
<feature type="domain" description="Tr-type G" evidence="4">
    <location>
        <begin position="1"/>
        <end position="247"/>
    </location>
</feature>
<comment type="caution">
    <text evidence="5">The sequence shown here is derived from an EMBL/GenBank/DDBJ whole genome shotgun (WGS) entry which is preliminary data.</text>
</comment>